<evidence type="ECO:0000313" key="2">
    <source>
        <dbReference type="EMBL" id="MBC3846841.1"/>
    </source>
</evidence>
<dbReference type="PROSITE" id="PS51257">
    <property type="entry name" value="PROKAR_LIPOPROTEIN"/>
    <property type="match status" value="1"/>
</dbReference>
<accession>A0ABR6Y276</accession>
<proteinExistence type="predicted"/>
<dbReference type="RefSeq" id="WP_186845943.1">
    <property type="nucleotide sequence ID" value="NZ_JACOME010000002.1"/>
</dbReference>
<dbReference type="Proteomes" id="UP000607435">
    <property type="component" value="Unassembled WGS sequence"/>
</dbReference>
<evidence type="ECO:0000259" key="1">
    <source>
        <dbReference type="PROSITE" id="PS51352"/>
    </source>
</evidence>
<dbReference type="InterPro" id="IPR036249">
    <property type="entry name" value="Thioredoxin-like_sf"/>
</dbReference>
<dbReference type="EMBL" id="JACOME010000002">
    <property type="protein sequence ID" value="MBC3846841.1"/>
    <property type="molecule type" value="Genomic_DNA"/>
</dbReference>
<dbReference type="PANTHER" id="PTHR42852">
    <property type="entry name" value="THIOL:DISULFIDE INTERCHANGE PROTEIN DSBE"/>
    <property type="match status" value="1"/>
</dbReference>
<feature type="domain" description="Thioredoxin" evidence="1">
    <location>
        <begin position="182"/>
        <end position="338"/>
    </location>
</feature>
<sequence>MKQTIALLICAFIFGCKPEIKPNKIDLSDINLIIKTDTKIDSVWISNIGQTESFFLPFKDTIKVNFKEKLNDLYNIDFYTENGRKSNQLWLNGENVIVSGKLNKKLEIDTILNSDLYYKSINFSKNYRELITNKADSITIDNFLLENISQNTQSPFSFAMANPYIYRNQNNKAKIGKLFDILSTQSDTLKNHFISIHGKIENILKVSSLNTGDYKFANIENEVSSIELEKSKTYLLDFWFINCPPCIKDHKLISNKLDFLKEKNVELIGISTDRNHSDWKNYLKKHNYNWRNYREIDSLKRVTKDMAIWSFPTYLLLNNNGEIKARFNSFEDFEKTLE</sequence>
<protein>
    <submittedName>
        <fullName evidence="2">TlpA family protein disulfide reductase</fullName>
    </submittedName>
</protein>
<dbReference type="CDD" id="cd02966">
    <property type="entry name" value="TlpA_like_family"/>
    <property type="match status" value="1"/>
</dbReference>
<dbReference type="InterPro" id="IPR012336">
    <property type="entry name" value="Thioredoxin-like_fold"/>
</dbReference>
<organism evidence="2 3">
    <name type="scientific">Winogradskyella echinorum</name>
    <dbReference type="NCBI Taxonomy" id="538189"/>
    <lineage>
        <taxon>Bacteria</taxon>
        <taxon>Pseudomonadati</taxon>
        <taxon>Bacteroidota</taxon>
        <taxon>Flavobacteriia</taxon>
        <taxon>Flavobacteriales</taxon>
        <taxon>Flavobacteriaceae</taxon>
        <taxon>Winogradskyella</taxon>
    </lineage>
</organism>
<keyword evidence="3" id="KW-1185">Reference proteome</keyword>
<gene>
    <name evidence="2" type="ORF">H6H04_10660</name>
</gene>
<dbReference type="PANTHER" id="PTHR42852:SF13">
    <property type="entry name" value="PROTEIN DIPZ"/>
    <property type="match status" value="1"/>
</dbReference>
<dbReference type="PROSITE" id="PS51352">
    <property type="entry name" value="THIOREDOXIN_2"/>
    <property type="match status" value="1"/>
</dbReference>
<dbReference type="SUPFAM" id="SSF52833">
    <property type="entry name" value="Thioredoxin-like"/>
    <property type="match status" value="1"/>
</dbReference>
<reference evidence="2 3" key="1">
    <citation type="submission" date="2020-08" db="EMBL/GenBank/DDBJ databases">
        <title>Winogradskyella ouciana sp. nov., isolated from the hadal seawater of the Mariana Trench.</title>
        <authorList>
            <person name="He X."/>
        </authorList>
    </citation>
    <scope>NUCLEOTIDE SEQUENCE [LARGE SCALE GENOMIC DNA]</scope>
    <source>
        <strain evidence="2 3">KCTC 22026</strain>
    </source>
</reference>
<comment type="caution">
    <text evidence="2">The sequence shown here is derived from an EMBL/GenBank/DDBJ whole genome shotgun (WGS) entry which is preliminary data.</text>
</comment>
<dbReference type="InterPro" id="IPR013766">
    <property type="entry name" value="Thioredoxin_domain"/>
</dbReference>
<dbReference type="Gene3D" id="3.40.30.10">
    <property type="entry name" value="Glutaredoxin"/>
    <property type="match status" value="1"/>
</dbReference>
<name>A0ABR6Y276_9FLAO</name>
<dbReference type="Pfam" id="PF13905">
    <property type="entry name" value="Thioredoxin_8"/>
    <property type="match status" value="1"/>
</dbReference>
<dbReference type="InterPro" id="IPR050553">
    <property type="entry name" value="Thioredoxin_ResA/DsbE_sf"/>
</dbReference>
<evidence type="ECO:0000313" key="3">
    <source>
        <dbReference type="Proteomes" id="UP000607435"/>
    </source>
</evidence>